<dbReference type="Proteomes" id="UP000315289">
    <property type="component" value="Unassembled WGS sequence"/>
</dbReference>
<gene>
    <name evidence="1" type="ORF">NARC_200047</name>
</gene>
<evidence type="ECO:0000313" key="2">
    <source>
        <dbReference type="Proteomes" id="UP000315289"/>
    </source>
</evidence>
<sequence>MLEFNFIIDNPPIIETINDTQIGLDFRNNPNAIPPKATCDIASPNKENLFNIRNNPISEQLIEIAIPEIRARCMNSYWRISIIYYSILFSYSI</sequence>
<reference evidence="1 2" key="1">
    <citation type="journal article" date="2019" name="Front. Microbiol.">
        <title>Ammonia Oxidation by the Arctic Terrestrial Thaumarchaeote Candidatus Nitrosocosmicus arcticus Is Stimulated by Increasing Temperatures.</title>
        <authorList>
            <person name="Alves R.J.E."/>
            <person name="Kerou M."/>
            <person name="Zappe A."/>
            <person name="Bittner R."/>
            <person name="Abby S.S."/>
            <person name="Schmidt H.A."/>
            <person name="Pfeifer K."/>
            <person name="Schleper C."/>
        </authorList>
    </citation>
    <scope>NUCLEOTIDE SEQUENCE [LARGE SCALE GENOMIC DNA]</scope>
    <source>
        <strain evidence="1 2">Kfb</strain>
    </source>
</reference>
<dbReference type="AlphaFoldDB" id="A0A557SRD6"/>
<dbReference type="EMBL" id="VOAH01000020">
    <property type="protein sequence ID" value="TVP39158.1"/>
    <property type="molecule type" value="Genomic_DNA"/>
</dbReference>
<accession>A0A557SRD6</accession>
<organism evidence="1 2">
    <name type="scientific">Candidatus Nitrosocosmicus arcticus</name>
    <dbReference type="NCBI Taxonomy" id="2035267"/>
    <lineage>
        <taxon>Archaea</taxon>
        <taxon>Nitrososphaerota</taxon>
        <taxon>Nitrososphaeria</taxon>
        <taxon>Nitrososphaerales</taxon>
        <taxon>Nitrososphaeraceae</taxon>
        <taxon>Candidatus Nitrosocosmicus</taxon>
    </lineage>
</organism>
<evidence type="ECO:0000313" key="1">
    <source>
        <dbReference type="EMBL" id="TVP39158.1"/>
    </source>
</evidence>
<comment type="caution">
    <text evidence="1">The sequence shown here is derived from an EMBL/GenBank/DDBJ whole genome shotgun (WGS) entry which is preliminary data.</text>
</comment>
<keyword evidence="2" id="KW-1185">Reference proteome</keyword>
<protein>
    <submittedName>
        <fullName evidence="1">Uncharacterized protein</fullName>
    </submittedName>
</protein>
<name>A0A557SRD6_9ARCH</name>
<proteinExistence type="predicted"/>